<dbReference type="CDD" id="cd18793">
    <property type="entry name" value="SF2_C_SNF"/>
    <property type="match status" value="1"/>
</dbReference>
<dbReference type="InterPro" id="IPR027417">
    <property type="entry name" value="P-loop_NTPase"/>
</dbReference>
<dbReference type="GO" id="GO:0005524">
    <property type="term" value="F:ATP binding"/>
    <property type="evidence" value="ECO:0007669"/>
    <property type="project" value="UniProtKB-KW"/>
</dbReference>
<dbReference type="GO" id="GO:0005634">
    <property type="term" value="C:nucleus"/>
    <property type="evidence" value="ECO:0007669"/>
    <property type="project" value="UniProtKB-SubCell"/>
</dbReference>
<evidence type="ECO:0000256" key="5">
    <source>
        <dbReference type="ARBA" id="ARBA00022806"/>
    </source>
</evidence>
<dbReference type="Gene3D" id="1.10.10.60">
    <property type="entry name" value="Homeodomain-like"/>
    <property type="match status" value="1"/>
</dbReference>
<dbReference type="PANTHER" id="PTHR45685">
    <property type="entry name" value="HELICASE SRCAP-RELATED"/>
    <property type="match status" value="1"/>
</dbReference>
<dbReference type="SUPFAM" id="SSF52540">
    <property type="entry name" value="P-loop containing nucleoside triphosphate hydrolases"/>
    <property type="match status" value="1"/>
</dbReference>
<evidence type="ECO:0000259" key="12">
    <source>
        <dbReference type="PROSITE" id="PS51194"/>
    </source>
</evidence>
<feature type="domain" description="Helicase C-terminal" evidence="12">
    <location>
        <begin position="145"/>
        <end position="295"/>
    </location>
</feature>
<keyword evidence="5" id="KW-0347">Helicase</keyword>
<gene>
    <name evidence="13" type="ORF">AAG570_000602</name>
</gene>
<dbReference type="InterPro" id="IPR001005">
    <property type="entry name" value="SANT/Myb"/>
</dbReference>
<dbReference type="InterPro" id="IPR050520">
    <property type="entry name" value="INO80/SWR1_helicase"/>
</dbReference>
<dbReference type="InterPro" id="IPR001650">
    <property type="entry name" value="Helicase_C-like"/>
</dbReference>
<dbReference type="FunFam" id="3.40.50.300:FF:000529">
    <property type="entry name" value="helicase SRCAP isoform X1"/>
    <property type="match status" value="1"/>
</dbReference>
<dbReference type="PROSITE" id="PS51194">
    <property type="entry name" value="HELICASE_CTER"/>
    <property type="match status" value="1"/>
</dbReference>
<protein>
    <submittedName>
        <fullName evidence="13">Uncharacterized protein</fullName>
    </submittedName>
</protein>
<proteinExistence type="inferred from homology"/>
<dbReference type="Proteomes" id="UP001558652">
    <property type="component" value="Unassembled WGS sequence"/>
</dbReference>
<reference evidence="13 14" key="1">
    <citation type="submission" date="2024-07" db="EMBL/GenBank/DDBJ databases">
        <title>Chromosome-level genome assembly of the water stick insect Ranatra chinensis (Heteroptera: Nepidae).</title>
        <authorList>
            <person name="Liu X."/>
        </authorList>
    </citation>
    <scope>NUCLEOTIDE SEQUENCE [LARGE SCALE GENOMIC DNA]</scope>
    <source>
        <strain evidence="13">Cailab_2021Rc</strain>
        <tissue evidence="13">Muscle</tissue>
    </source>
</reference>
<keyword evidence="14" id="KW-1185">Reference proteome</keyword>
<comment type="caution">
    <text evidence="13">The sequence shown here is derived from an EMBL/GenBank/DDBJ whole genome shotgun (WGS) entry which is preliminary data.</text>
</comment>
<feature type="domain" description="Myb-like" evidence="11">
    <location>
        <begin position="623"/>
        <end position="684"/>
    </location>
</feature>
<evidence type="ECO:0000256" key="10">
    <source>
        <dbReference type="SAM" id="MobiDB-lite"/>
    </source>
</evidence>
<evidence type="ECO:0000256" key="3">
    <source>
        <dbReference type="ARBA" id="ARBA00022741"/>
    </source>
</evidence>
<comment type="similarity">
    <text evidence="2">Belongs to the SNF2/RAD54 helicase family. SWR1 subfamily.</text>
</comment>
<keyword evidence="3" id="KW-0547">Nucleotide-binding</keyword>
<dbReference type="GO" id="GO:0003677">
    <property type="term" value="F:DNA binding"/>
    <property type="evidence" value="ECO:0007669"/>
    <property type="project" value="UniProtKB-KW"/>
</dbReference>
<keyword evidence="6" id="KW-0067">ATP-binding</keyword>
<keyword evidence="8" id="KW-0804">Transcription</keyword>
<dbReference type="AlphaFoldDB" id="A0ABD0YXK5"/>
<accession>A0ABD0YXK5</accession>
<feature type="coiled-coil region" evidence="9">
    <location>
        <begin position="359"/>
        <end position="419"/>
    </location>
</feature>
<dbReference type="Pfam" id="PF00271">
    <property type="entry name" value="Helicase_C"/>
    <property type="match status" value="1"/>
</dbReference>
<dbReference type="GO" id="GO:0016787">
    <property type="term" value="F:hydrolase activity"/>
    <property type="evidence" value="ECO:0007669"/>
    <property type="project" value="UniProtKB-KW"/>
</dbReference>
<evidence type="ECO:0000256" key="9">
    <source>
        <dbReference type="SAM" id="Coils"/>
    </source>
</evidence>
<dbReference type="Gene3D" id="3.40.50.300">
    <property type="entry name" value="P-loop containing nucleotide triphosphate hydrolases"/>
    <property type="match status" value="1"/>
</dbReference>
<name>A0ABD0YXK5_9HEMI</name>
<dbReference type="PROSITE" id="PS50090">
    <property type="entry name" value="MYB_LIKE"/>
    <property type="match status" value="1"/>
</dbReference>
<feature type="region of interest" description="Disordered" evidence="10">
    <location>
        <begin position="326"/>
        <end position="345"/>
    </location>
</feature>
<dbReference type="PANTHER" id="PTHR45685:SF1">
    <property type="entry name" value="HELICASE SRCAP"/>
    <property type="match status" value="1"/>
</dbReference>
<evidence type="ECO:0000256" key="2">
    <source>
        <dbReference type="ARBA" id="ARBA00009220"/>
    </source>
</evidence>
<evidence type="ECO:0000313" key="14">
    <source>
        <dbReference type="Proteomes" id="UP001558652"/>
    </source>
</evidence>
<keyword evidence="4" id="KW-0378">Hydrolase</keyword>
<keyword evidence="7" id="KW-0805">Transcription regulation</keyword>
<dbReference type="InterPro" id="IPR049730">
    <property type="entry name" value="SNF2/RAD54-like_C"/>
</dbReference>
<dbReference type="EMBL" id="JBFDAA010000001">
    <property type="protein sequence ID" value="KAL1140672.1"/>
    <property type="molecule type" value="Genomic_DNA"/>
</dbReference>
<sequence>RCQTLPIYGVDLVSSLRIPDVANKEDWRWSGGVHCRNGVRDEPRLFWSRTESLSSAIHSVEDRVQELSDIFSRFVLCVPAVSAPYPKLHVSHPAPWKLNQEQQRNAMIQEYLKPKFRLLHPIVSAMATQFPDPRLIQYDCGKLQSLDRLLRRLKSEHHRALIFTQMTRMLDVLEAFLNFHGHIYLRLDGTTKVDQRQVLMDRFNIDRRIFCFILSTRSGGVGVNLTGADTVIFYDSDWNPTMDAQAQDRCHRIGQTRDVHIYRLVSEKTVEENILKKANQKRMLGDIAIEGGNFTTAYFKSQSTIQDLFNVDVLENDASNRMAEVLHRDGEKKPQEDPSPQVNGGTEEKAAIGVLENALAQAEDETDVAAAKVAKAEAAAELAEFDENIPLEQQEGQELSKAETELNALMQQLSGVERYAMRFVEETESAWSAEQLAAAEAEIEQQKREWELGRLAALRDEDSERKRKAEAETEDMITYSGTEARNQVNSKTGNPESGNMWCPPTPPQDDSDVYIDHALGLLYEQNVMTEAQLPPVFVKKDKKRSRIEAGLPEGRHQVKVRHREETLMHAPRSLFDRPSPTLIKMRQELRLQRHRGLMRPVQNLVKPPMPVKPLPEPEHVPDWVVQEEWTILQAIQQVQEMTLNLVVLSPGHTPNWDMVADMVNMTSRIYRSPKQCRNRYESVIIPREEGKLVFDSPKKQKKNKTIYKLPQMKAGRPLRTSQLYQQDNNSSMTQVMNSRFDAIRSVSNRRAPTVKPLLVDPAMKNPKHAEVLAECSIEYDSPLTPVEVATKRADRIAKEKQVVNRVYS</sequence>
<comment type="subcellular location">
    <subcellularLocation>
        <location evidence="1">Nucleus</location>
    </subcellularLocation>
</comment>
<evidence type="ECO:0000313" key="13">
    <source>
        <dbReference type="EMBL" id="KAL1140672.1"/>
    </source>
</evidence>
<dbReference type="GO" id="GO:0004386">
    <property type="term" value="F:helicase activity"/>
    <property type="evidence" value="ECO:0007669"/>
    <property type="project" value="UniProtKB-KW"/>
</dbReference>
<feature type="non-terminal residue" evidence="13">
    <location>
        <position position="1"/>
    </location>
</feature>
<evidence type="ECO:0000256" key="8">
    <source>
        <dbReference type="ARBA" id="ARBA00023163"/>
    </source>
</evidence>
<keyword evidence="9" id="KW-0175">Coiled coil</keyword>
<evidence type="ECO:0000256" key="7">
    <source>
        <dbReference type="ARBA" id="ARBA00023015"/>
    </source>
</evidence>
<organism evidence="13 14">
    <name type="scientific">Ranatra chinensis</name>
    <dbReference type="NCBI Taxonomy" id="642074"/>
    <lineage>
        <taxon>Eukaryota</taxon>
        <taxon>Metazoa</taxon>
        <taxon>Ecdysozoa</taxon>
        <taxon>Arthropoda</taxon>
        <taxon>Hexapoda</taxon>
        <taxon>Insecta</taxon>
        <taxon>Pterygota</taxon>
        <taxon>Neoptera</taxon>
        <taxon>Paraneoptera</taxon>
        <taxon>Hemiptera</taxon>
        <taxon>Heteroptera</taxon>
        <taxon>Panheteroptera</taxon>
        <taxon>Nepomorpha</taxon>
        <taxon>Nepidae</taxon>
        <taxon>Ranatrinae</taxon>
        <taxon>Ranatra</taxon>
    </lineage>
</organism>
<evidence type="ECO:0000256" key="6">
    <source>
        <dbReference type="ARBA" id="ARBA00022840"/>
    </source>
</evidence>
<dbReference type="SMART" id="SM00490">
    <property type="entry name" value="HELICc"/>
    <property type="match status" value="1"/>
</dbReference>
<evidence type="ECO:0000259" key="11">
    <source>
        <dbReference type="PROSITE" id="PS50090"/>
    </source>
</evidence>
<evidence type="ECO:0000256" key="4">
    <source>
        <dbReference type="ARBA" id="ARBA00022801"/>
    </source>
</evidence>
<evidence type="ECO:0000256" key="1">
    <source>
        <dbReference type="ARBA" id="ARBA00004123"/>
    </source>
</evidence>
<feature type="compositionally biased region" description="Basic and acidic residues" evidence="10">
    <location>
        <begin position="326"/>
        <end position="336"/>
    </location>
</feature>